<reference evidence="6" key="1">
    <citation type="submission" date="2020-11" db="EMBL/GenBank/DDBJ databases">
        <authorList>
            <consortium name="DOE Joint Genome Institute"/>
            <person name="Ahrendt S."/>
            <person name="Riley R."/>
            <person name="Andreopoulos W."/>
            <person name="Labutti K."/>
            <person name="Pangilinan J."/>
            <person name="Ruiz-Duenas F.J."/>
            <person name="Barrasa J.M."/>
            <person name="Sanchez-Garcia M."/>
            <person name="Camarero S."/>
            <person name="Miyauchi S."/>
            <person name="Serrano A."/>
            <person name="Linde D."/>
            <person name="Babiker R."/>
            <person name="Drula E."/>
            <person name="Ayuso-Fernandez I."/>
            <person name="Pacheco R."/>
            <person name="Padilla G."/>
            <person name="Ferreira P."/>
            <person name="Barriuso J."/>
            <person name="Kellner H."/>
            <person name="Castanera R."/>
            <person name="Alfaro M."/>
            <person name="Ramirez L."/>
            <person name="Pisabarro A.G."/>
            <person name="Kuo A."/>
            <person name="Tritt A."/>
            <person name="Lipzen A."/>
            <person name="He G."/>
            <person name="Yan M."/>
            <person name="Ng V."/>
            <person name="Cullen D."/>
            <person name="Martin F."/>
            <person name="Rosso M.-N."/>
            <person name="Henrissat B."/>
            <person name="Hibbett D."/>
            <person name="Martinez A.T."/>
            <person name="Grigoriev I.V."/>
        </authorList>
    </citation>
    <scope>NUCLEOTIDE SEQUENCE</scope>
    <source>
        <strain evidence="6">CIRM-BRFM 674</strain>
    </source>
</reference>
<dbReference type="PANTHER" id="PTHR24348:SF68">
    <property type="entry name" value="SERINE_THREONINE-PROTEIN KINASE ATG1C"/>
    <property type="match status" value="1"/>
</dbReference>
<feature type="compositionally biased region" description="Basic and acidic residues" evidence="4">
    <location>
        <begin position="502"/>
        <end position="514"/>
    </location>
</feature>
<evidence type="ECO:0000256" key="1">
    <source>
        <dbReference type="ARBA" id="ARBA00022741"/>
    </source>
</evidence>
<evidence type="ECO:0000256" key="2">
    <source>
        <dbReference type="ARBA" id="ARBA00022840"/>
    </source>
</evidence>
<feature type="compositionally biased region" description="Low complexity" evidence="4">
    <location>
        <begin position="484"/>
        <end position="500"/>
    </location>
</feature>
<dbReference type="PROSITE" id="PS50011">
    <property type="entry name" value="PROTEIN_KINASE_DOM"/>
    <property type="match status" value="1"/>
</dbReference>
<dbReference type="InterPro" id="IPR045269">
    <property type="entry name" value="Atg1-like"/>
</dbReference>
<dbReference type="Proteomes" id="UP000807469">
    <property type="component" value="Unassembled WGS sequence"/>
</dbReference>
<dbReference type="Gene3D" id="1.10.510.10">
    <property type="entry name" value="Transferase(Phosphotransferase) domain 1"/>
    <property type="match status" value="1"/>
</dbReference>
<protein>
    <submittedName>
        <fullName evidence="6">Kinase-like protein</fullName>
    </submittedName>
</protein>
<dbReference type="GO" id="GO:0005737">
    <property type="term" value="C:cytoplasm"/>
    <property type="evidence" value="ECO:0007669"/>
    <property type="project" value="TreeGrafter"/>
</dbReference>
<evidence type="ECO:0000313" key="7">
    <source>
        <dbReference type="Proteomes" id="UP000807469"/>
    </source>
</evidence>
<dbReference type="InterPro" id="IPR000719">
    <property type="entry name" value="Prot_kinase_dom"/>
</dbReference>
<dbReference type="OrthoDB" id="10252171at2759"/>
<dbReference type="SUPFAM" id="SSF56112">
    <property type="entry name" value="Protein kinase-like (PK-like)"/>
    <property type="match status" value="1"/>
</dbReference>
<dbReference type="EMBL" id="MU155283">
    <property type="protein sequence ID" value="KAF9476757.1"/>
    <property type="molecule type" value="Genomic_DNA"/>
</dbReference>
<keyword evidence="7" id="KW-1185">Reference proteome</keyword>
<sequence length="595" mass="67158">MAQRLVRNALTRAHACRSTPPTLSQVYITMIPLPERIVPPKMRRITIKHPREFENTLWGFLQPIWHKLKRIPLLKYEQKRSFCFGENWFILEWDGVNVRLTDKSTMERSCTWVNGKKVGCGQTIEILDGYELYFGSYDSTKHTYIFREVSARSNPFIYPYPLTSQPTLRIQPTLATLYAIDQPLGKGASSVVVRARHRFTGAFYALKMIDPQRRPSPQHGPDAHPGDMAALGFCPPALPGLQRRMEEEVRNMLVVEHTHVCRIFGSVMDVGSGVLTLILENMEGGNLLSYINEKYENGMPEDEAKAIAYQICDGMAYVHSKGVMHRDLKPQNILLNKANPPLVKIADFGFSKEIVAGMSMANNRDTICGTISYAAPEISRQSYDNRIDCFSVGIIIHAMLTGREPYQTPLHRDQEHIVRGAERLVQHLKERVLDLTLMNSPNISNTARYIVSNLLADSPAERLSMEDVLRSAWFDDHTPCYERSLSTLGPSPSPSSVVLPDRPPDRSHSGRESARYGGGQLNDKGRAVPAGLGVVPEGQEVAMPRPRSRPKKDVVPGENDVGMEEKRRAMYFRESDVFAPVQISSQDVGRVRRRY</sequence>
<dbReference type="InterPro" id="IPR008271">
    <property type="entry name" value="Ser/Thr_kinase_AS"/>
</dbReference>
<dbReference type="PROSITE" id="PS00108">
    <property type="entry name" value="PROTEIN_KINASE_ST"/>
    <property type="match status" value="1"/>
</dbReference>
<dbReference type="SMART" id="SM00220">
    <property type="entry name" value="S_TKc"/>
    <property type="match status" value="1"/>
</dbReference>
<keyword evidence="2 3" id="KW-0067">ATP-binding</keyword>
<dbReference type="GO" id="GO:0004674">
    <property type="term" value="F:protein serine/threonine kinase activity"/>
    <property type="evidence" value="ECO:0007669"/>
    <property type="project" value="InterPro"/>
</dbReference>
<name>A0A9P5YW35_9AGAR</name>
<dbReference type="GO" id="GO:0005524">
    <property type="term" value="F:ATP binding"/>
    <property type="evidence" value="ECO:0007669"/>
    <property type="project" value="UniProtKB-UniRule"/>
</dbReference>
<evidence type="ECO:0000259" key="5">
    <source>
        <dbReference type="PROSITE" id="PS50011"/>
    </source>
</evidence>
<evidence type="ECO:0000256" key="4">
    <source>
        <dbReference type="SAM" id="MobiDB-lite"/>
    </source>
</evidence>
<dbReference type="PANTHER" id="PTHR24348">
    <property type="entry name" value="SERINE/THREONINE-PROTEIN KINASE UNC-51-RELATED"/>
    <property type="match status" value="1"/>
</dbReference>
<comment type="caution">
    <text evidence="6">The sequence shown here is derived from an EMBL/GenBank/DDBJ whole genome shotgun (WGS) entry which is preliminary data.</text>
</comment>
<keyword evidence="6" id="KW-0418">Kinase</keyword>
<feature type="domain" description="Protein kinase" evidence="5">
    <location>
        <begin position="178"/>
        <end position="474"/>
    </location>
</feature>
<gene>
    <name evidence="6" type="ORF">BDN70DRAFT_995441</name>
</gene>
<dbReference type="PROSITE" id="PS00107">
    <property type="entry name" value="PROTEIN_KINASE_ATP"/>
    <property type="match status" value="1"/>
</dbReference>
<dbReference type="Pfam" id="PF00069">
    <property type="entry name" value="Pkinase"/>
    <property type="match status" value="1"/>
</dbReference>
<evidence type="ECO:0000256" key="3">
    <source>
        <dbReference type="PROSITE-ProRule" id="PRU10141"/>
    </source>
</evidence>
<dbReference type="GO" id="GO:0010506">
    <property type="term" value="P:regulation of autophagy"/>
    <property type="evidence" value="ECO:0007669"/>
    <property type="project" value="InterPro"/>
</dbReference>
<feature type="region of interest" description="Disordered" evidence="4">
    <location>
        <begin position="484"/>
        <end position="562"/>
    </location>
</feature>
<evidence type="ECO:0000313" key="6">
    <source>
        <dbReference type="EMBL" id="KAF9476757.1"/>
    </source>
</evidence>
<keyword evidence="6" id="KW-0808">Transferase</keyword>
<proteinExistence type="predicted"/>
<accession>A0A9P5YW35</accession>
<dbReference type="InterPro" id="IPR011009">
    <property type="entry name" value="Kinase-like_dom_sf"/>
</dbReference>
<organism evidence="6 7">
    <name type="scientific">Pholiota conissans</name>
    <dbReference type="NCBI Taxonomy" id="109636"/>
    <lineage>
        <taxon>Eukaryota</taxon>
        <taxon>Fungi</taxon>
        <taxon>Dikarya</taxon>
        <taxon>Basidiomycota</taxon>
        <taxon>Agaricomycotina</taxon>
        <taxon>Agaricomycetes</taxon>
        <taxon>Agaricomycetidae</taxon>
        <taxon>Agaricales</taxon>
        <taxon>Agaricineae</taxon>
        <taxon>Strophariaceae</taxon>
        <taxon>Pholiota</taxon>
    </lineage>
</organism>
<dbReference type="InterPro" id="IPR017441">
    <property type="entry name" value="Protein_kinase_ATP_BS"/>
</dbReference>
<keyword evidence="1 3" id="KW-0547">Nucleotide-binding</keyword>
<dbReference type="AlphaFoldDB" id="A0A9P5YW35"/>
<feature type="binding site" evidence="3">
    <location>
        <position position="207"/>
    </location>
    <ligand>
        <name>ATP</name>
        <dbReference type="ChEBI" id="CHEBI:30616"/>
    </ligand>
</feature>